<dbReference type="EMBL" id="AMZH03005157">
    <property type="protein sequence ID" value="RRT67116.1"/>
    <property type="molecule type" value="Genomic_DNA"/>
</dbReference>
<evidence type="ECO:0000256" key="3">
    <source>
        <dbReference type="ARBA" id="ARBA00022833"/>
    </source>
</evidence>
<evidence type="ECO:0000313" key="6">
    <source>
        <dbReference type="EMBL" id="RRT67116.1"/>
    </source>
</evidence>
<dbReference type="GO" id="GO:0005634">
    <property type="term" value="C:nucleus"/>
    <property type="evidence" value="ECO:0007669"/>
    <property type="project" value="TreeGrafter"/>
</dbReference>
<dbReference type="GO" id="GO:0000977">
    <property type="term" value="F:RNA polymerase II transcription regulatory region sequence-specific DNA binding"/>
    <property type="evidence" value="ECO:0007669"/>
    <property type="project" value="TreeGrafter"/>
</dbReference>
<dbReference type="SUPFAM" id="SSF57903">
    <property type="entry name" value="FYVE/PHD zinc finger"/>
    <property type="match status" value="1"/>
</dbReference>
<accession>A0A426ZSV2</accession>
<keyword evidence="3" id="KW-0862">Zinc</keyword>
<organism evidence="6 7">
    <name type="scientific">Ensete ventricosum</name>
    <name type="common">Abyssinian banana</name>
    <name type="synonym">Musa ensete</name>
    <dbReference type="NCBI Taxonomy" id="4639"/>
    <lineage>
        <taxon>Eukaryota</taxon>
        <taxon>Viridiplantae</taxon>
        <taxon>Streptophyta</taxon>
        <taxon>Embryophyta</taxon>
        <taxon>Tracheophyta</taxon>
        <taxon>Spermatophyta</taxon>
        <taxon>Magnoliopsida</taxon>
        <taxon>Liliopsida</taxon>
        <taxon>Zingiberales</taxon>
        <taxon>Musaceae</taxon>
        <taxon>Ensete</taxon>
    </lineage>
</organism>
<dbReference type="Gene3D" id="3.30.40.10">
    <property type="entry name" value="Zinc/RING finger domain, C3HC4 (zinc finger)"/>
    <property type="match status" value="1"/>
</dbReference>
<dbReference type="InterPro" id="IPR011011">
    <property type="entry name" value="Znf_FYVE_PHD"/>
</dbReference>
<evidence type="ECO:0000256" key="2">
    <source>
        <dbReference type="ARBA" id="ARBA00022771"/>
    </source>
</evidence>
<feature type="domain" description="PHD-type" evidence="5">
    <location>
        <begin position="19"/>
        <end position="64"/>
    </location>
</feature>
<name>A0A426ZSV2_ENSVE</name>
<gene>
    <name evidence="6" type="ORF">B296_00039573</name>
</gene>
<dbReference type="PANTHER" id="PTHR47025:SF7">
    <property type="entry name" value="ACYL-COA N-ACYLTRANSFERASE WITH RING_FYVE_PHD-TYPE ZINC FINGER DOMAIN-CONTAINING PROTEIN"/>
    <property type="match status" value="1"/>
</dbReference>
<reference evidence="6 7" key="1">
    <citation type="journal article" date="2014" name="Agronomy (Basel)">
        <title>A Draft Genome Sequence for Ensete ventricosum, the Drought-Tolerant Tree Against Hunger.</title>
        <authorList>
            <person name="Harrison J."/>
            <person name="Moore K.A."/>
            <person name="Paszkiewicz K."/>
            <person name="Jones T."/>
            <person name="Grant M."/>
            <person name="Ambacheew D."/>
            <person name="Muzemil S."/>
            <person name="Studholme D.J."/>
        </authorList>
    </citation>
    <scope>NUCLEOTIDE SEQUENCE [LARGE SCALE GENOMIC DNA]</scope>
</reference>
<protein>
    <recommendedName>
        <fullName evidence="5">PHD-type domain-containing protein</fullName>
    </recommendedName>
</protein>
<dbReference type="Proteomes" id="UP000287651">
    <property type="component" value="Unassembled WGS sequence"/>
</dbReference>
<dbReference type="AlphaFoldDB" id="A0A426ZSV2"/>
<dbReference type="InterPro" id="IPR001965">
    <property type="entry name" value="Znf_PHD"/>
</dbReference>
<dbReference type="InterPro" id="IPR013083">
    <property type="entry name" value="Znf_RING/FYVE/PHD"/>
</dbReference>
<keyword evidence="2 4" id="KW-0863">Zinc-finger</keyword>
<dbReference type="GO" id="GO:0003682">
    <property type="term" value="F:chromatin binding"/>
    <property type="evidence" value="ECO:0007669"/>
    <property type="project" value="TreeGrafter"/>
</dbReference>
<sequence>MSPSQFESHAGFCKRRQPEVSCTICGTGGELVSCDGCTRSFHTVCLELQSVLDSGWYCSCCMDLRVRSGSAIPSSGAIRSDKLRSRLILKAETDQLLCCTLCKYASASRLNCLTIFLLSYTMEAFDPIVEGGQDLISAMVHAEDAAGKLLGGVYCAIITVK</sequence>
<dbReference type="PROSITE" id="PS01359">
    <property type="entry name" value="ZF_PHD_1"/>
    <property type="match status" value="1"/>
</dbReference>
<dbReference type="InterPro" id="IPR019786">
    <property type="entry name" value="Zinc_finger_PHD-type_CS"/>
</dbReference>
<dbReference type="GO" id="GO:0045944">
    <property type="term" value="P:positive regulation of transcription by RNA polymerase II"/>
    <property type="evidence" value="ECO:0007669"/>
    <property type="project" value="TreeGrafter"/>
</dbReference>
<dbReference type="GO" id="GO:0008270">
    <property type="term" value="F:zinc ion binding"/>
    <property type="evidence" value="ECO:0007669"/>
    <property type="project" value="UniProtKB-KW"/>
</dbReference>
<dbReference type="PROSITE" id="PS50016">
    <property type="entry name" value="ZF_PHD_2"/>
    <property type="match status" value="1"/>
</dbReference>
<evidence type="ECO:0000259" key="5">
    <source>
        <dbReference type="PROSITE" id="PS50016"/>
    </source>
</evidence>
<dbReference type="Pfam" id="PF00628">
    <property type="entry name" value="PHD"/>
    <property type="match status" value="1"/>
</dbReference>
<evidence type="ECO:0000256" key="4">
    <source>
        <dbReference type="PROSITE-ProRule" id="PRU00146"/>
    </source>
</evidence>
<keyword evidence="1" id="KW-0479">Metal-binding</keyword>
<evidence type="ECO:0000313" key="7">
    <source>
        <dbReference type="Proteomes" id="UP000287651"/>
    </source>
</evidence>
<dbReference type="SMART" id="SM00249">
    <property type="entry name" value="PHD"/>
    <property type="match status" value="1"/>
</dbReference>
<evidence type="ECO:0000256" key="1">
    <source>
        <dbReference type="ARBA" id="ARBA00022723"/>
    </source>
</evidence>
<dbReference type="GO" id="GO:0042393">
    <property type="term" value="F:histone binding"/>
    <property type="evidence" value="ECO:0007669"/>
    <property type="project" value="TreeGrafter"/>
</dbReference>
<proteinExistence type="predicted"/>
<comment type="caution">
    <text evidence="6">The sequence shown here is derived from an EMBL/GenBank/DDBJ whole genome shotgun (WGS) entry which is preliminary data.</text>
</comment>
<dbReference type="InterPro" id="IPR019787">
    <property type="entry name" value="Znf_PHD-finger"/>
</dbReference>
<dbReference type="PANTHER" id="PTHR47025">
    <property type="entry name" value="AUTOIMMUNE REGULATOR"/>
    <property type="match status" value="1"/>
</dbReference>